<feature type="compositionally biased region" description="Acidic residues" evidence="1">
    <location>
        <begin position="45"/>
        <end position="57"/>
    </location>
</feature>
<sequence length="250" mass="27023">MAKASQAAEPSMEEILASIRRIISDEEEPGNDSNDAPQASNLEDNPVEIEAADDMGDGSEMSQDDLDKLFDMDDGGDDTTDITADDEVDDMAAAMAEAESEAEEDDVLELTEELAVDESETAVVDDIGDALVDNDIAFVEQTGADDEPDLEDIAAALQSSEPGMKTAAVPDYDLPGVEKDGPLTSDQTGEAVHAAFDNLSHMFVGGNAQTVEELVRDMLRPMLKAWLDQNLPGMVQEMVQKEIQRVTRRR</sequence>
<protein>
    <submittedName>
        <fullName evidence="2">DUF2497 domain-containing protein</fullName>
    </submittedName>
</protein>
<evidence type="ECO:0000313" key="2">
    <source>
        <dbReference type="EMBL" id="MBD1549301.1"/>
    </source>
</evidence>
<gene>
    <name evidence="2" type="ORF">HK439_23830</name>
</gene>
<reference evidence="2" key="1">
    <citation type="submission" date="2020-05" db="EMBL/GenBank/DDBJ databases">
        <title>Identification of trans-AT polyketide cluster in two marine bacteria, producers of a novel glutaramide-containing polyketide sesbanimide D and analogs.</title>
        <authorList>
            <person name="Kacar D."/>
            <person name="Rodriguez P."/>
            <person name="Canedo L."/>
            <person name="Gonzalez E."/>
            <person name="Galan B."/>
            <person name="De La Calle F."/>
            <person name="Garcia J.L."/>
        </authorList>
    </citation>
    <scope>NUCLEOTIDE SEQUENCE</scope>
    <source>
        <strain evidence="2">PHM038</strain>
    </source>
</reference>
<dbReference type="EMBL" id="JABFCZ010000034">
    <property type="protein sequence ID" value="MBD1549301.1"/>
    <property type="molecule type" value="Genomic_DNA"/>
</dbReference>
<organism evidence="2 3">
    <name type="scientific">Roseibium aggregatum</name>
    <dbReference type="NCBI Taxonomy" id="187304"/>
    <lineage>
        <taxon>Bacteria</taxon>
        <taxon>Pseudomonadati</taxon>
        <taxon>Pseudomonadota</taxon>
        <taxon>Alphaproteobacteria</taxon>
        <taxon>Hyphomicrobiales</taxon>
        <taxon>Stappiaceae</taxon>
        <taxon>Roseibium</taxon>
    </lineage>
</organism>
<dbReference type="AlphaFoldDB" id="A0A926P354"/>
<feature type="compositionally biased region" description="Acidic residues" evidence="1">
    <location>
        <begin position="72"/>
        <end position="83"/>
    </location>
</feature>
<accession>A0A926P354</accession>
<dbReference type="Proteomes" id="UP000598467">
    <property type="component" value="Unassembled WGS sequence"/>
</dbReference>
<comment type="caution">
    <text evidence="2">The sequence shown here is derived from an EMBL/GenBank/DDBJ whole genome shotgun (WGS) entry which is preliminary data.</text>
</comment>
<proteinExistence type="predicted"/>
<dbReference type="RefSeq" id="WP_190293989.1">
    <property type="nucleotide sequence ID" value="NZ_JABFCZ010000034.1"/>
</dbReference>
<dbReference type="InterPro" id="IPR019632">
    <property type="entry name" value="DUF2497"/>
</dbReference>
<evidence type="ECO:0000256" key="1">
    <source>
        <dbReference type="SAM" id="MobiDB-lite"/>
    </source>
</evidence>
<name>A0A926P354_9HYPH</name>
<feature type="compositionally biased region" description="Polar residues" evidence="1">
    <location>
        <begin position="31"/>
        <end position="43"/>
    </location>
</feature>
<feature type="region of interest" description="Disordered" evidence="1">
    <location>
        <begin position="1"/>
        <end position="83"/>
    </location>
</feature>
<evidence type="ECO:0000313" key="3">
    <source>
        <dbReference type="Proteomes" id="UP000598467"/>
    </source>
</evidence>
<dbReference type="Pfam" id="PF10691">
    <property type="entry name" value="DUF2497"/>
    <property type="match status" value="1"/>
</dbReference>